<evidence type="ECO:0000313" key="3">
    <source>
        <dbReference type="Proteomes" id="UP001589774"/>
    </source>
</evidence>
<dbReference type="InterPro" id="IPR055188">
    <property type="entry name" value="Choice_anch_I"/>
</dbReference>
<keyword evidence="3" id="KW-1185">Reference proteome</keyword>
<evidence type="ECO:0000313" key="2">
    <source>
        <dbReference type="EMBL" id="MFC0317371.1"/>
    </source>
</evidence>
<dbReference type="SUPFAM" id="SSF50974">
    <property type="entry name" value="Nitrous oxide reductase, N-terminal domain"/>
    <property type="match status" value="1"/>
</dbReference>
<dbReference type="RefSeq" id="WP_130854658.1">
    <property type="nucleotide sequence ID" value="NZ_JBHLWO010000001.1"/>
</dbReference>
<dbReference type="SUPFAM" id="SSF51004">
    <property type="entry name" value="C-terminal (heme d1) domain of cytochrome cd1-nitrite reductase"/>
    <property type="match status" value="1"/>
</dbReference>
<sequence>MKFKHLLPFVLIVILNACSKDDDANGNEPGQQEDPASFTEIGTLDIGDTGAAEISAYDPSMQRLFVVNNGEINKIDVIDIADPSKMTIIHSIPTNSGAVNSVSVKNGLLAAAIESPDKQQPGRVTVYNTNDYSEIKTVSTGPLPDMVTFSPDGNYILTANEGEPNSDYSLDPVGSVSIVSVKDNYQVVNVDFSRFESEQAALQQKGFRIFGPGASFAQDIEPEYITISPDSKTAWVTLQENNAIAKIDLATKTATNIFPLGFKDYNVEANAIDPSNEDGTVAFKPCPVKGIYMPDAIAVLQTGSIPFLFTVNEGDAREYDAIEELKRIKNMSLDPAVFPNEQELKQDAQLGRLNVTTTLGDSNKDGLYEALYSLGARSFSVWNGTTGEMVYDSKNELEVKANAAGYYDDDRSDDKGVEPEGITLGRVGNKDIAFIGMERADAIAVYDVTNPSAPTFLQIFKTGDAPEGVLFISAADSPTKKSLLIVSSEEDGVLKVYTPNTI</sequence>
<dbReference type="NCBIfam" id="NF038117">
    <property type="entry name" value="choice_anch_I"/>
    <property type="match status" value="1"/>
</dbReference>
<dbReference type="InterPro" id="IPR015943">
    <property type="entry name" value="WD40/YVTN_repeat-like_dom_sf"/>
</dbReference>
<dbReference type="PANTHER" id="PTHR46928">
    <property type="entry name" value="MESENCHYME-SPECIFIC CELL SURFACE GLYCOPROTEIN"/>
    <property type="match status" value="1"/>
</dbReference>
<dbReference type="Gene3D" id="2.130.10.10">
    <property type="entry name" value="YVTN repeat-like/Quinoprotein amine dehydrogenase"/>
    <property type="match status" value="1"/>
</dbReference>
<feature type="domain" description="Choice-of-anchor I" evidence="1">
    <location>
        <begin position="47"/>
        <end position="497"/>
    </location>
</feature>
<proteinExistence type="predicted"/>
<dbReference type="PANTHER" id="PTHR46928:SF1">
    <property type="entry name" value="MESENCHYME-SPECIFIC CELL SURFACE GLYCOPROTEIN"/>
    <property type="match status" value="1"/>
</dbReference>
<dbReference type="EMBL" id="JBHLWO010000001">
    <property type="protein sequence ID" value="MFC0317371.1"/>
    <property type="molecule type" value="Genomic_DNA"/>
</dbReference>
<protein>
    <submittedName>
        <fullName evidence="2">Choice-of-anchor I family protein</fullName>
    </submittedName>
</protein>
<name>A0ABV6HEQ7_9SPHI</name>
<dbReference type="InterPro" id="IPR052956">
    <property type="entry name" value="Mesenchyme-surface_protein"/>
</dbReference>
<organism evidence="2 3">
    <name type="scientific">Olivibacter oleidegradans</name>
    <dbReference type="NCBI Taxonomy" id="760123"/>
    <lineage>
        <taxon>Bacteria</taxon>
        <taxon>Pseudomonadati</taxon>
        <taxon>Bacteroidota</taxon>
        <taxon>Sphingobacteriia</taxon>
        <taxon>Sphingobacteriales</taxon>
        <taxon>Sphingobacteriaceae</taxon>
        <taxon>Olivibacter</taxon>
    </lineage>
</organism>
<dbReference type="Proteomes" id="UP001589774">
    <property type="component" value="Unassembled WGS sequence"/>
</dbReference>
<evidence type="ECO:0000259" key="1">
    <source>
        <dbReference type="Pfam" id="PF22494"/>
    </source>
</evidence>
<dbReference type="InterPro" id="IPR011048">
    <property type="entry name" value="Haem_d1_sf"/>
</dbReference>
<gene>
    <name evidence="2" type="ORF">ACFFI0_03575</name>
</gene>
<dbReference type="InterPro" id="IPR011045">
    <property type="entry name" value="N2O_reductase_N"/>
</dbReference>
<reference evidence="2 3" key="1">
    <citation type="submission" date="2024-09" db="EMBL/GenBank/DDBJ databases">
        <authorList>
            <person name="Sun Q."/>
            <person name="Mori K."/>
        </authorList>
    </citation>
    <scope>NUCLEOTIDE SEQUENCE [LARGE SCALE GENOMIC DNA]</scope>
    <source>
        <strain evidence="2 3">CCM 7765</strain>
    </source>
</reference>
<accession>A0ABV6HEQ7</accession>
<dbReference type="Pfam" id="PF22494">
    <property type="entry name" value="choice_anch_I"/>
    <property type="match status" value="1"/>
</dbReference>
<comment type="caution">
    <text evidence="2">The sequence shown here is derived from an EMBL/GenBank/DDBJ whole genome shotgun (WGS) entry which is preliminary data.</text>
</comment>